<protein>
    <submittedName>
        <fullName evidence="1">Uncharacterized protein</fullName>
    </submittedName>
</protein>
<dbReference type="AlphaFoldDB" id="A0A174SCV2"/>
<reference evidence="1 2" key="1">
    <citation type="submission" date="2015-09" db="EMBL/GenBank/DDBJ databases">
        <authorList>
            <consortium name="Pathogen Informatics"/>
        </authorList>
    </citation>
    <scope>NUCLEOTIDE SEQUENCE [LARGE SCALE GENOMIC DNA]</scope>
    <source>
        <strain evidence="1 2">2789STDY5608854</strain>
    </source>
</reference>
<organism evidence="1 2">
    <name type="scientific">Flavonifractor plautii</name>
    <name type="common">Fusobacterium plautii</name>
    <dbReference type="NCBI Taxonomy" id="292800"/>
    <lineage>
        <taxon>Bacteria</taxon>
        <taxon>Bacillati</taxon>
        <taxon>Bacillota</taxon>
        <taxon>Clostridia</taxon>
        <taxon>Eubacteriales</taxon>
        <taxon>Oscillospiraceae</taxon>
        <taxon>Flavonifractor</taxon>
    </lineage>
</organism>
<evidence type="ECO:0000313" key="2">
    <source>
        <dbReference type="Proteomes" id="UP000095746"/>
    </source>
</evidence>
<proteinExistence type="predicted"/>
<dbReference type="Proteomes" id="UP000095746">
    <property type="component" value="Unassembled WGS sequence"/>
</dbReference>
<evidence type="ECO:0000313" key="1">
    <source>
        <dbReference type="EMBL" id="CUP92299.1"/>
    </source>
</evidence>
<accession>A0A174SCV2</accession>
<name>A0A174SCV2_FLAPL</name>
<sequence>MVWVTMYHASSQPYPSSSSRMRISSGMARVGWVSLIWMTCLRWKLRRVPYSARCLRTMDWMVAETKKYCCLRRRDLPS</sequence>
<gene>
    <name evidence="1" type="ORF">ERS852411_03752</name>
</gene>
<dbReference type="EMBL" id="CYZT01000565">
    <property type="protein sequence ID" value="CUP92299.1"/>
    <property type="molecule type" value="Genomic_DNA"/>
</dbReference>